<evidence type="ECO:0008006" key="3">
    <source>
        <dbReference type="Google" id="ProtNLM"/>
    </source>
</evidence>
<dbReference type="InterPro" id="IPR011050">
    <property type="entry name" value="Pectin_lyase_fold/virulence"/>
</dbReference>
<dbReference type="AlphaFoldDB" id="A0A395JMA7"/>
<evidence type="ECO:0000313" key="1">
    <source>
        <dbReference type="EMBL" id="RBP50987.1"/>
    </source>
</evidence>
<evidence type="ECO:0000313" key="2">
    <source>
        <dbReference type="Proteomes" id="UP000253083"/>
    </source>
</evidence>
<comment type="caution">
    <text evidence="1">The sequence shown here is derived from an EMBL/GenBank/DDBJ whole genome shotgun (WGS) entry which is preliminary data.</text>
</comment>
<reference evidence="1 2" key="1">
    <citation type="submission" date="2018-06" db="EMBL/GenBank/DDBJ databases">
        <title>Genomic Encyclopedia of Type Strains, Phase IV (KMG-IV): sequencing the most valuable type-strain genomes for metagenomic binning, comparative biology and taxonomic classification.</title>
        <authorList>
            <person name="Goeker M."/>
        </authorList>
    </citation>
    <scope>NUCLEOTIDE SEQUENCE [LARGE SCALE GENOMIC DNA]</scope>
    <source>
        <strain evidence="1 2">DSM 24032</strain>
    </source>
</reference>
<accession>A0A395JMA7</accession>
<proteinExistence type="predicted"/>
<dbReference type="InParanoid" id="A0A395JMA7"/>
<keyword evidence="2" id="KW-1185">Reference proteome</keyword>
<organism evidence="1 2">
    <name type="scientific">Arenicella xantha</name>
    <dbReference type="NCBI Taxonomy" id="644221"/>
    <lineage>
        <taxon>Bacteria</taxon>
        <taxon>Pseudomonadati</taxon>
        <taxon>Pseudomonadota</taxon>
        <taxon>Gammaproteobacteria</taxon>
        <taxon>Arenicellales</taxon>
        <taxon>Arenicellaceae</taxon>
        <taxon>Arenicella</taxon>
    </lineage>
</organism>
<name>A0A395JMA7_9GAMM</name>
<dbReference type="Proteomes" id="UP000253083">
    <property type="component" value="Unassembled WGS sequence"/>
</dbReference>
<dbReference type="SUPFAM" id="SSF51126">
    <property type="entry name" value="Pectin lyase-like"/>
    <property type="match status" value="1"/>
</dbReference>
<sequence>MFQFKASIVMFWLFYSIVAIQVVSAQESSDDLLLTVPALIAGSYRASMELDIPEPAAGFCAVPATAQAESIAQPDTVIGNGSPASCTSAAVVAAVAKGGVITFNCGAAPVEIEMQQTAKVINNTGPRIVIDGGGKVTLNGQGQRRILYMNTCDPDQIWTTPHCQNQDHPQLTVQNITFKNGNSKSETQYDGGGAIWVRGGRFKLVNTRFENNVCADAGPDVGGAAVRVFSQYQGLPVYVANSIFGGSAETANVCSNGGGLSSIGVSFSIYNSWFSHNRAIGNGANPSRSGTPGGGSGGAIYNDGNDFDLFLCGTTIENNHANEGGGAVFFVSNNRQGTLSIENSLLRSNPSLGFETANYPGIFFLGRGNPSVVRSTIQ</sequence>
<dbReference type="EMBL" id="QNRT01000002">
    <property type="protein sequence ID" value="RBP50987.1"/>
    <property type="molecule type" value="Genomic_DNA"/>
</dbReference>
<gene>
    <name evidence="1" type="ORF">DFR28_102404</name>
</gene>
<protein>
    <recommendedName>
        <fullName evidence="3">Parallel beta helix pectate lyase-like protein</fullName>
    </recommendedName>
</protein>